<evidence type="ECO:0000313" key="2">
    <source>
        <dbReference type="EMBL" id="PSR23731.1"/>
    </source>
</evidence>
<dbReference type="Pfam" id="PF01575">
    <property type="entry name" value="MaoC_dehydratas"/>
    <property type="match status" value="1"/>
</dbReference>
<protein>
    <recommendedName>
        <fullName evidence="1">MaoC-like domain-containing protein</fullName>
    </recommendedName>
</protein>
<gene>
    <name evidence="2" type="ORF">C7B45_01565</name>
</gene>
<dbReference type="AlphaFoldDB" id="A0A2T2WNB6"/>
<dbReference type="EMBL" id="PXYV01000003">
    <property type="protein sequence ID" value="PSR23731.1"/>
    <property type="molecule type" value="Genomic_DNA"/>
</dbReference>
<feature type="domain" description="MaoC-like" evidence="1">
    <location>
        <begin position="24"/>
        <end position="106"/>
    </location>
</feature>
<name>A0A2T2WNB6_9FIRM</name>
<dbReference type="InterPro" id="IPR002539">
    <property type="entry name" value="MaoC-like_dom"/>
</dbReference>
<reference evidence="2 3" key="1">
    <citation type="journal article" date="2014" name="BMC Genomics">
        <title>Comparison of environmental and isolate Sulfobacillus genomes reveals diverse carbon, sulfur, nitrogen, and hydrogen metabolisms.</title>
        <authorList>
            <person name="Justice N.B."/>
            <person name="Norman A."/>
            <person name="Brown C.T."/>
            <person name="Singh A."/>
            <person name="Thomas B.C."/>
            <person name="Banfield J.F."/>
        </authorList>
    </citation>
    <scope>NUCLEOTIDE SEQUENCE [LARGE SCALE GENOMIC DNA]</scope>
    <source>
        <strain evidence="2">AMDSBA3</strain>
    </source>
</reference>
<sequence length="152" mass="16720">MLKGNGGREPRSVLLSDSIVRPSSRQLVMFAGVTRDFYEIHYDADYARANGFPGVVVPGSLKACWIAQVIQQWGGFQASLRELNVSYRGVDLVNDEFTITGKVSKIHLAREGARIVQLALTGRNSQRVTTFAEASVVLPEDVEVELENADLP</sequence>
<proteinExistence type="predicted"/>
<accession>A0A2T2WNB6</accession>
<dbReference type="Proteomes" id="UP000241848">
    <property type="component" value="Unassembled WGS sequence"/>
</dbReference>
<dbReference type="InterPro" id="IPR029069">
    <property type="entry name" value="HotDog_dom_sf"/>
</dbReference>
<comment type="caution">
    <text evidence="2">The sequence shown here is derived from an EMBL/GenBank/DDBJ whole genome shotgun (WGS) entry which is preliminary data.</text>
</comment>
<evidence type="ECO:0000259" key="1">
    <source>
        <dbReference type="Pfam" id="PF01575"/>
    </source>
</evidence>
<dbReference type="SUPFAM" id="SSF54637">
    <property type="entry name" value="Thioesterase/thiol ester dehydrase-isomerase"/>
    <property type="match status" value="1"/>
</dbReference>
<evidence type="ECO:0000313" key="3">
    <source>
        <dbReference type="Proteomes" id="UP000241848"/>
    </source>
</evidence>
<dbReference type="Gene3D" id="3.10.129.10">
    <property type="entry name" value="Hotdog Thioesterase"/>
    <property type="match status" value="1"/>
</dbReference>
<organism evidence="2 3">
    <name type="scientific">Sulfobacillus acidophilus</name>
    <dbReference type="NCBI Taxonomy" id="53633"/>
    <lineage>
        <taxon>Bacteria</taxon>
        <taxon>Bacillati</taxon>
        <taxon>Bacillota</taxon>
        <taxon>Clostridia</taxon>
        <taxon>Eubacteriales</taxon>
        <taxon>Clostridiales Family XVII. Incertae Sedis</taxon>
        <taxon>Sulfobacillus</taxon>
    </lineage>
</organism>